<dbReference type="InterPro" id="IPR005562">
    <property type="entry name" value="SpoVA"/>
</dbReference>
<keyword evidence="1" id="KW-0472">Membrane</keyword>
<sequence>MNLYLMAFLVGGLICALGQLFLDFTNYTPAHLLVTMVVIGAILTGIGVYDYLIDVAGAGVTVPVMNFGYILTQGVMKEAENDGFLGLFAGILEMGSIGVSASIIIGFLMAAIFRPKD</sequence>
<evidence type="ECO:0000256" key="1">
    <source>
        <dbReference type="SAM" id="Phobius"/>
    </source>
</evidence>
<gene>
    <name evidence="2" type="ORF">U472_05855</name>
</gene>
<dbReference type="PANTHER" id="PTHR38450">
    <property type="entry name" value="STAGE V SPORULATION PROTEIN AC-RELATED"/>
    <property type="match status" value="1"/>
</dbReference>
<keyword evidence="1" id="KW-1133">Transmembrane helix</keyword>
<dbReference type="NCBIfam" id="TIGR02839">
    <property type="entry name" value="spore_V_AE"/>
    <property type="match status" value="1"/>
</dbReference>
<evidence type="ECO:0000313" key="2">
    <source>
        <dbReference type="EMBL" id="OCL27008.1"/>
    </source>
</evidence>
<feature type="transmembrane region" description="Helical" evidence="1">
    <location>
        <begin position="28"/>
        <end position="48"/>
    </location>
</feature>
<dbReference type="EMBL" id="LWDV01000008">
    <property type="protein sequence ID" value="OCL27008.1"/>
    <property type="molecule type" value="Genomic_DNA"/>
</dbReference>
<proteinExistence type="predicted"/>
<name>A0A1C0A9P6_9FIRM</name>
<reference evidence="2 3" key="2">
    <citation type="submission" date="2016-08" db="EMBL/GenBank/DDBJ databases">
        <title>Orenia metallireducens sp. nov. strain Z6, a Novel Metal-reducing Firmicute from the Deep Subsurface.</title>
        <authorList>
            <person name="Maxim B.I."/>
            <person name="Kenneth K."/>
            <person name="Flynn T.M."/>
            <person name="Oloughlin E.J."/>
            <person name="Locke R.A."/>
            <person name="Weber J.R."/>
            <person name="Egan S.M."/>
            <person name="Mackie R.I."/>
            <person name="Cann I.K."/>
        </authorList>
    </citation>
    <scope>NUCLEOTIDE SEQUENCE [LARGE SCALE GENOMIC DNA]</scope>
    <source>
        <strain evidence="2 3">Z6</strain>
    </source>
</reference>
<dbReference type="Proteomes" id="UP000093514">
    <property type="component" value="Unassembled WGS sequence"/>
</dbReference>
<comment type="caution">
    <text evidence="2">The sequence shown here is derived from an EMBL/GenBank/DDBJ whole genome shotgun (WGS) entry which is preliminary data.</text>
</comment>
<protein>
    <submittedName>
        <fullName evidence="2">Stage V sporulation protein AE</fullName>
    </submittedName>
</protein>
<feature type="transmembrane region" description="Helical" evidence="1">
    <location>
        <begin position="55"/>
        <end position="72"/>
    </location>
</feature>
<keyword evidence="3" id="KW-1185">Reference proteome</keyword>
<dbReference type="RefSeq" id="WP_068716466.1">
    <property type="nucleotide sequence ID" value="NZ_LWDV01000008.1"/>
</dbReference>
<dbReference type="InterPro" id="IPR014204">
    <property type="entry name" value="Spore_V_AE"/>
</dbReference>
<evidence type="ECO:0000313" key="3">
    <source>
        <dbReference type="Proteomes" id="UP000093514"/>
    </source>
</evidence>
<dbReference type="AlphaFoldDB" id="A0A1C0A9P6"/>
<dbReference type="PANTHER" id="PTHR38450:SF2">
    <property type="entry name" value="STAGE V SPORULATION PROTEIN AEB"/>
    <property type="match status" value="1"/>
</dbReference>
<feature type="transmembrane region" description="Helical" evidence="1">
    <location>
        <begin position="84"/>
        <end position="113"/>
    </location>
</feature>
<reference evidence="3" key="1">
    <citation type="submission" date="2016-07" db="EMBL/GenBank/DDBJ databases">
        <authorList>
            <person name="Florea S."/>
            <person name="Webb J.S."/>
            <person name="Jaromczyk J."/>
            <person name="Schardl C.L."/>
        </authorList>
    </citation>
    <scope>NUCLEOTIDE SEQUENCE [LARGE SCALE GENOMIC DNA]</scope>
    <source>
        <strain evidence="3">Z6</strain>
    </source>
</reference>
<keyword evidence="1" id="KW-0812">Transmembrane</keyword>
<dbReference type="Pfam" id="PF03862">
    <property type="entry name" value="SpoVAC_SpoVAEB"/>
    <property type="match status" value="1"/>
</dbReference>
<accession>A0A1C0A9P6</accession>
<organism evidence="2 3">
    <name type="scientific">Orenia metallireducens</name>
    <dbReference type="NCBI Taxonomy" id="1413210"/>
    <lineage>
        <taxon>Bacteria</taxon>
        <taxon>Bacillati</taxon>
        <taxon>Bacillota</taxon>
        <taxon>Clostridia</taxon>
        <taxon>Halanaerobiales</taxon>
        <taxon>Halobacteroidaceae</taxon>
        <taxon>Orenia</taxon>
    </lineage>
</organism>
<dbReference type="OrthoDB" id="9797988at2"/>